<accession>G7ZBK1</accession>
<name>G7ZBK1_AZOL4</name>
<dbReference type="EMBL" id="FQ311869">
    <property type="protein sequence ID" value="CBS88730.1"/>
    <property type="molecule type" value="Genomic_DNA"/>
</dbReference>
<organism evidence="2 3">
    <name type="scientific">Azospirillum lipoferum (strain 4B)</name>
    <dbReference type="NCBI Taxonomy" id="862719"/>
    <lineage>
        <taxon>Bacteria</taxon>
        <taxon>Pseudomonadati</taxon>
        <taxon>Pseudomonadota</taxon>
        <taxon>Alphaproteobacteria</taxon>
        <taxon>Rhodospirillales</taxon>
        <taxon>Azospirillaceae</taxon>
        <taxon>Azospirillum</taxon>
    </lineage>
</organism>
<geneLocation type="plasmid" evidence="2 3">
    <name>AZO_p1</name>
</geneLocation>
<protein>
    <submittedName>
        <fullName evidence="2">Uncharacterized protein</fullName>
    </submittedName>
</protein>
<keyword evidence="2" id="KW-0614">Plasmid</keyword>
<evidence type="ECO:0000313" key="3">
    <source>
        <dbReference type="Proteomes" id="UP000005667"/>
    </source>
</evidence>
<proteinExistence type="predicted"/>
<evidence type="ECO:0000313" key="2">
    <source>
        <dbReference type="EMBL" id="CBS88730.1"/>
    </source>
</evidence>
<dbReference type="HOGENOM" id="CLU_701408_0_0_5"/>
<reference evidence="3" key="1">
    <citation type="journal article" date="2011" name="PLoS Genet.">
        <title>Azospirillum genomes reveal transition of bacteria from aquatic to terrestrial environments.</title>
        <authorList>
            <person name="Wisniewski-Dye F."/>
            <person name="Borziak K."/>
            <person name="Khalsa-Moyers G."/>
            <person name="Alexandre G."/>
            <person name="Sukharnikov L.O."/>
            <person name="Wuichet K."/>
            <person name="Hurst G.B."/>
            <person name="McDonald W.H."/>
            <person name="Robertson J.S."/>
            <person name="Barbe V."/>
            <person name="Calteau A."/>
            <person name="Rouy Z."/>
            <person name="Mangenot S."/>
            <person name="Prigent-Combaret C."/>
            <person name="Normand P."/>
            <person name="Boyer M."/>
            <person name="Siguier P."/>
            <person name="Dessaux Y."/>
            <person name="Elmerich C."/>
            <person name="Condemine G."/>
            <person name="Krishnen G."/>
            <person name="Kennedy I."/>
            <person name="Paterson A.H."/>
            <person name="Gonzalez V."/>
            <person name="Mavingui P."/>
            <person name="Zhulin I.B."/>
        </authorList>
    </citation>
    <scope>NUCLEOTIDE SEQUENCE [LARGE SCALE GENOMIC DNA]</scope>
    <source>
        <strain evidence="3">4B</strain>
    </source>
</reference>
<feature type="region of interest" description="Disordered" evidence="1">
    <location>
        <begin position="1"/>
        <end position="30"/>
    </location>
</feature>
<dbReference type="KEGG" id="ali:AZOLI_p10475"/>
<gene>
    <name evidence="2" type="ordered locus">AZOLI_p10475</name>
</gene>
<dbReference type="Proteomes" id="UP000005667">
    <property type="component" value="Plasmid AZO_p1"/>
</dbReference>
<dbReference type="RefSeq" id="WP_014188184.1">
    <property type="nucleotide sequence ID" value="NC_016585.1"/>
</dbReference>
<dbReference type="AlphaFoldDB" id="G7ZBK1"/>
<dbReference type="OrthoDB" id="7593190at2"/>
<sequence length="393" mass="43965">MSEDEKQVPGRVAAEDYRRQRQEADYGRDSFAKEAREGFHEYMKTGRDRMIKLARPYTSSEQEAEALADKVMKEVTTADISQYDDPTGSRVIKDIVSKIDKACAECKIPMREGVVVGVSVTSGLHAYQSEVLATDASIIDFAIPFLSFCNQVAILVTRLLSHSRSEDEKVINCDPECVRVLLANDNIMLAIWSELIAHYAIEGQMMKLPRLPIDNERLSTRVSILYSMELFAVAHEYGHHVLMHGVVESSSPSGDGTAMEHDADTFARMISMVIGCLSEPPNAFATSGVGAVLMLGALELVRRARHVLETGNTAFPPRKIHPPFHERIIRIGEFDSFAPEEFHEQYSAMRKDFFDIVQVIWAAVEPVMLGMHHVGGVKLSPREEARVDWLSLI</sequence>
<keyword evidence="3" id="KW-1185">Reference proteome</keyword>
<evidence type="ECO:0000256" key="1">
    <source>
        <dbReference type="SAM" id="MobiDB-lite"/>
    </source>
</evidence>